<keyword evidence="1" id="KW-0479">Metal-binding</keyword>
<dbReference type="GO" id="GO:0034244">
    <property type="term" value="P:negative regulation of transcription elongation by RNA polymerase II"/>
    <property type="evidence" value="ECO:0007669"/>
    <property type="project" value="InterPro"/>
</dbReference>
<sequence>MFVEEKAKHNDVEKEGESKKDHLIYQLESADGSSHSAPDLAAEIRKTMVDVEPTMNTMECMDLSKEKDSCSLSLNYVEGSIPLNCDVERSHPFVRDDSCPTVPIVEQEDGSKPPSNYSQPMQVSDLGVENTDVLDPSKEYLDLKSMSKTVEPSSSSNGGDSAVEKYHAEKTECLLGTESITPALDNVQGSSPLAEPSSSSNGGGEPAVEKNSTERTECLSGMETVTPALDNDQGSSTSTAKDCLVSDVDNSDEANRSGKHFLCTIENERGQLELKNCRPSKQLDHTCLSASLELSSEAKELNDAVPRCSSSAQTFENAVPMKRKRLIVPHSEDAEAMHTKKQRRATKDKKAPVGNPSVRCAPNDAEQLASEAAGTLGHCSLSRMPVVSAPTDQQSFICPQPIDRPKWTYVRRPSYSFESISIFFSAVANIFTFYADSGIMKIGQEYIPLAAHLSNQASKKVQELSLSLPPVMKVTKHSELKAWQSRWEALELTAENISLYFFSDNMRPNKELDRLVQYVTDHSIVLKYVVGLSKLLIFPSVLLPEQCQMFQGRKHYLWGVFRRRLGRSKAATQVKQKVSTVSKSHTSEKKDHQDKMQSDAQNQEMHVSKGTMPSGSQPTPDAVHDVGTETDLGDHKKPQANSEAPPTKLLGLVVAQTPRSEQFIKELENEGALVFAVKGIVKPAPERL</sequence>
<feature type="region of interest" description="Disordered" evidence="6">
    <location>
        <begin position="334"/>
        <end position="357"/>
    </location>
</feature>
<feature type="compositionally biased region" description="Polar residues" evidence="6">
    <location>
        <begin position="598"/>
        <end position="619"/>
    </location>
</feature>
<dbReference type="EnsemblPlants" id="KQK93685">
    <property type="protein sequence ID" value="KQK93685"/>
    <property type="gene ID" value="SETIT_026056mg"/>
</dbReference>
<evidence type="ECO:0000259" key="7">
    <source>
        <dbReference type="Pfam" id="PF23121"/>
    </source>
</evidence>
<accession>K3ZHK4</accession>
<feature type="compositionally biased region" description="Polar residues" evidence="6">
    <location>
        <begin position="571"/>
        <end position="584"/>
    </location>
</feature>
<feature type="compositionally biased region" description="Basic and acidic residues" evidence="6">
    <location>
        <begin position="622"/>
        <end position="637"/>
    </location>
</feature>
<keyword evidence="5" id="KW-0804">Transcription</keyword>
<evidence type="ECO:0000256" key="5">
    <source>
        <dbReference type="ARBA" id="ARBA00023163"/>
    </source>
</evidence>
<feature type="domain" description="AIPP2-like SPOC-like" evidence="7">
    <location>
        <begin position="444"/>
        <end position="561"/>
    </location>
</feature>
<feature type="region of interest" description="Disordered" evidence="6">
    <location>
        <begin position="96"/>
        <end position="122"/>
    </location>
</feature>
<dbReference type="FunCoup" id="K3ZHK4">
    <property type="interactions" value="129"/>
</dbReference>
<dbReference type="PANTHER" id="PTHR33304">
    <property type="match status" value="1"/>
</dbReference>
<proteinExistence type="predicted"/>
<feature type="compositionally biased region" description="Polar residues" evidence="6">
    <location>
        <begin position="113"/>
        <end position="122"/>
    </location>
</feature>
<evidence type="ECO:0000313" key="9">
    <source>
        <dbReference type="Proteomes" id="UP000004995"/>
    </source>
</evidence>
<dbReference type="AlphaFoldDB" id="K3ZHK4"/>
<dbReference type="Pfam" id="PF23121">
    <property type="entry name" value="SPOC_AIPP2"/>
    <property type="match status" value="1"/>
</dbReference>
<keyword evidence="3" id="KW-0862">Zinc</keyword>
<dbReference type="GO" id="GO:0008270">
    <property type="term" value="F:zinc ion binding"/>
    <property type="evidence" value="ECO:0007669"/>
    <property type="project" value="UniProtKB-KW"/>
</dbReference>
<dbReference type="Gramene" id="KQK93685">
    <property type="protein sequence ID" value="KQK93685"/>
    <property type="gene ID" value="SETIT_026056mg"/>
</dbReference>
<dbReference type="EMBL" id="AGNK02004633">
    <property type="status" value="NOT_ANNOTATED_CDS"/>
    <property type="molecule type" value="Genomic_DNA"/>
</dbReference>
<protein>
    <recommendedName>
        <fullName evidence="7">AIPP2-like SPOC-like domain-containing protein</fullName>
    </recommendedName>
</protein>
<evidence type="ECO:0000256" key="2">
    <source>
        <dbReference type="ARBA" id="ARBA00022771"/>
    </source>
</evidence>
<evidence type="ECO:0000256" key="6">
    <source>
        <dbReference type="SAM" id="MobiDB-lite"/>
    </source>
</evidence>
<keyword evidence="2" id="KW-0863">Zinc-finger</keyword>
<dbReference type="InParanoid" id="K3ZHK4"/>
<dbReference type="InterPro" id="IPR049914">
    <property type="entry name" value="PHD1-3/5-6"/>
</dbReference>
<reference evidence="8" key="2">
    <citation type="submission" date="2018-08" db="UniProtKB">
        <authorList>
            <consortium name="EnsemblPlants"/>
        </authorList>
    </citation>
    <scope>IDENTIFICATION</scope>
    <source>
        <strain evidence="8">Yugu1</strain>
    </source>
</reference>
<reference evidence="9" key="1">
    <citation type="journal article" date="2012" name="Nat. Biotechnol.">
        <title>Reference genome sequence of the model plant Setaria.</title>
        <authorList>
            <person name="Bennetzen J.L."/>
            <person name="Schmutz J."/>
            <person name="Wang H."/>
            <person name="Percifield R."/>
            <person name="Hawkins J."/>
            <person name="Pontaroli A.C."/>
            <person name="Estep M."/>
            <person name="Feng L."/>
            <person name="Vaughn J.N."/>
            <person name="Grimwood J."/>
            <person name="Jenkins J."/>
            <person name="Barry K."/>
            <person name="Lindquist E."/>
            <person name="Hellsten U."/>
            <person name="Deshpande S."/>
            <person name="Wang X."/>
            <person name="Wu X."/>
            <person name="Mitros T."/>
            <person name="Triplett J."/>
            <person name="Yang X."/>
            <person name="Ye C.Y."/>
            <person name="Mauro-Herrera M."/>
            <person name="Wang L."/>
            <person name="Li P."/>
            <person name="Sharma M."/>
            <person name="Sharma R."/>
            <person name="Ronald P.C."/>
            <person name="Panaud O."/>
            <person name="Kellogg E.A."/>
            <person name="Brutnell T.P."/>
            <person name="Doust A.N."/>
            <person name="Tuskan G.A."/>
            <person name="Rokhsar D."/>
            <person name="Devos K.M."/>
        </authorList>
    </citation>
    <scope>NUCLEOTIDE SEQUENCE [LARGE SCALE GENOMIC DNA]</scope>
    <source>
        <strain evidence="9">cv. Yugu1</strain>
    </source>
</reference>
<evidence type="ECO:0000256" key="1">
    <source>
        <dbReference type="ARBA" id="ARBA00022723"/>
    </source>
</evidence>
<feature type="region of interest" description="Disordered" evidence="6">
    <location>
        <begin position="183"/>
        <end position="216"/>
    </location>
</feature>
<feature type="compositionally biased region" description="Low complexity" evidence="6">
    <location>
        <begin position="190"/>
        <end position="200"/>
    </location>
</feature>
<dbReference type="eggNOG" id="ENOG502RXM7">
    <property type="taxonomic scope" value="Eukaryota"/>
</dbReference>
<dbReference type="HOGENOM" id="CLU_400326_0_0_1"/>
<feature type="region of interest" description="Disordered" evidence="6">
    <location>
        <begin position="1"/>
        <end position="20"/>
    </location>
</feature>
<evidence type="ECO:0000256" key="4">
    <source>
        <dbReference type="ARBA" id="ARBA00023015"/>
    </source>
</evidence>
<feature type="compositionally biased region" description="Basic and acidic residues" evidence="6">
    <location>
        <begin position="585"/>
        <end position="597"/>
    </location>
</feature>
<dbReference type="OMA" id="INDCEME"/>
<dbReference type="PANTHER" id="PTHR33304:SF59">
    <property type="entry name" value="RING_FYVE_PHD ZINC FINGER SUPERFAMILY PROTEIN"/>
    <property type="match status" value="1"/>
</dbReference>
<evidence type="ECO:0000256" key="3">
    <source>
        <dbReference type="ARBA" id="ARBA00022833"/>
    </source>
</evidence>
<keyword evidence="9" id="KW-1185">Reference proteome</keyword>
<evidence type="ECO:0000313" key="8">
    <source>
        <dbReference type="EnsemblPlants" id="KQK93685"/>
    </source>
</evidence>
<name>K3ZHK4_SETIT</name>
<keyword evidence="4" id="KW-0805">Transcription regulation</keyword>
<feature type="region of interest" description="Disordered" evidence="6">
    <location>
        <begin position="571"/>
        <end position="647"/>
    </location>
</feature>
<feature type="compositionally biased region" description="Basic and acidic residues" evidence="6">
    <location>
        <begin position="207"/>
        <end position="216"/>
    </location>
</feature>
<dbReference type="GO" id="GO:0140566">
    <property type="term" value="F:histone reader activity"/>
    <property type="evidence" value="ECO:0007669"/>
    <property type="project" value="InterPro"/>
</dbReference>
<dbReference type="Proteomes" id="UP000004995">
    <property type="component" value="Unassembled WGS sequence"/>
</dbReference>
<dbReference type="InterPro" id="IPR056280">
    <property type="entry name" value="AIPP2-like_SPOC"/>
</dbReference>
<organism evidence="8 9">
    <name type="scientific">Setaria italica</name>
    <name type="common">Foxtail millet</name>
    <name type="synonym">Panicum italicum</name>
    <dbReference type="NCBI Taxonomy" id="4555"/>
    <lineage>
        <taxon>Eukaryota</taxon>
        <taxon>Viridiplantae</taxon>
        <taxon>Streptophyta</taxon>
        <taxon>Embryophyta</taxon>
        <taxon>Tracheophyta</taxon>
        <taxon>Spermatophyta</taxon>
        <taxon>Magnoliopsida</taxon>
        <taxon>Liliopsida</taxon>
        <taxon>Poales</taxon>
        <taxon>Poaceae</taxon>
        <taxon>PACMAD clade</taxon>
        <taxon>Panicoideae</taxon>
        <taxon>Panicodae</taxon>
        <taxon>Paniceae</taxon>
        <taxon>Cenchrinae</taxon>
        <taxon>Setaria</taxon>
    </lineage>
</organism>